<gene>
    <name evidence="2" type="ORF">DY000_02021633</name>
</gene>
<dbReference type="PANTHER" id="PTHR48449">
    <property type="entry name" value="DUF1985 DOMAIN-CONTAINING PROTEIN"/>
    <property type="match status" value="1"/>
</dbReference>
<name>A0ABQ7E8A1_BRACR</name>
<feature type="domain" description="DUF1985" evidence="1">
    <location>
        <begin position="85"/>
        <end position="124"/>
    </location>
</feature>
<dbReference type="PANTHER" id="PTHR48449:SF1">
    <property type="entry name" value="DUF1985 DOMAIN-CONTAINING PROTEIN"/>
    <property type="match status" value="1"/>
</dbReference>
<evidence type="ECO:0000313" key="2">
    <source>
        <dbReference type="EMBL" id="KAF3592733.1"/>
    </source>
</evidence>
<keyword evidence="3" id="KW-1185">Reference proteome</keyword>
<evidence type="ECO:0000313" key="3">
    <source>
        <dbReference type="Proteomes" id="UP000266723"/>
    </source>
</evidence>
<dbReference type="Pfam" id="PF09331">
    <property type="entry name" value="DUF1985"/>
    <property type="match status" value="1"/>
</dbReference>
<organism evidence="2 3">
    <name type="scientific">Brassica cretica</name>
    <name type="common">Mustard</name>
    <dbReference type="NCBI Taxonomy" id="69181"/>
    <lineage>
        <taxon>Eukaryota</taxon>
        <taxon>Viridiplantae</taxon>
        <taxon>Streptophyta</taxon>
        <taxon>Embryophyta</taxon>
        <taxon>Tracheophyta</taxon>
        <taxon>Spermatophyta</taxon>
        <taxon>Magnoliopsida</taxon>
        <taxon>eudicotyledons</taxon>
        <taxon>Gunneridae</taxon>
        <taxon>Pentapetalae</taxon>
        <taxon>rosids</taxon>
        <taxon>malvids</taxon>
        <taxon>Brassicales</taxon>
        <taxon>Brassicaceae</taxon>
        <taxon>Brassiceae</taxon>
        <taxon>Brassica</taxon>
    </lineage>
</organism>
<reference evidence="2 3" key="1">
    <citation type="journal article" date="2020" name="BMC Genomics">
        <title>Intraspecific diversification of the crop wild relative Brassica cretica Lam. using demographic model selection.</title>
        <authorList>
            <person name="Kioukis A."/>
            <person name="Michalopoulou V.A."/>
            <person name="Briers L."/>
            <person name="Pirintsos S."/>
            <person name="Studholme D.J."/>
            <person name="Pavlidis P."/>
            <person name="Sarris P.F."/>
        </authorList>
    </citation>
    <scope>NUCLEOTIDE SEQUENCE [LARGE SCALE GENOMIC DNA]</scope>
    <source>
        <strain evidence="3">cv. PFS-1207/04</strain>
    </source>
</reference>
<comment type="caution">
    <text evidence="2">The sequence shown here is derived from an EMBL/GenBank/DDBJ whole genome shotgun (WGS) entry which is preliminary data.</text>
</comment>
<dbReference type="InterPro" id="IPR015410">
    <property type="entry name" value="DUF1985"/>
</dbReference>
<evidence type="ECO:0000259" key="1">
    <source>
        <dbReference type="Pfam" id="PF09331"/>
    </source>
</evidence>
<dbReference type="EMBL" id="QGKV02000299">
    <property type="protein sequence ID" value="KAF3592733.1"/>
    <property type="molecule type" value="Genomic_DNA"/>
</dbReference>
<dbReference type="Proteomes" id="UP000266723">
    <property type="component" value="Unassembled WGS sequence"/>
</dbReference>
<proteinExistence type="predicted"/>
<accession>A0ABQ7E8A1</accession>
<protein>
    <recommendedName>
        <fullName evidence="1">DUF1985 domain-containing protein</fullName>
    </recommendedName>
</protein>
<sequence>MDSSAEGGDVGSSASQFPSRLFATNSYPTGLRLNIYTKANVIGAVAKSLQGSPNMDILLRSQFGKLFQLPVVRCHNSTKLIGSLLCRQLITIRKFELWFTFGRHPLRFPLDEFHDVTGLNCGSFDV</sequence>